<dbReference type="SUPFAM" id="SSF56112">
    <property type="entry name" value="Protein kinase-like (PK-like)"/>
    <property type="match status" value="1"/>
</dbReference>
<protein>
    <recommendedName>
        <fullName evidence="1">Aminoglycoside phosphotransferase domain-containing protein</fullName>
    </recommendedName>
</protein>
<comment type="caution">
    <text evidence="2">The sequence shown here is derived from an EMBL/GenBank/DDBJ whole genome shotgun (WGS) entry which is preliminary data.</text>
</comment>
<dbReference type="InterPro" id="IPR002575">
    <property type="entry name" value="Aminoglycoside_PTrfase"/>
</dbReference>
<keyword evidence="3" id="KW-1185">Reference proteome</keyword>
<proteinExistence type="predicted"/>
<feature type="domain" description="Aminoglycoside phosphotransferase" evidence="1">
    <location>
        <begin position="19"/>
        <end position="170"/>
    </location>
</feature>
<evidence type="ECO:0000313" key="2">
    <source>
        <dbReference type="EMBL" id="TMR05516.1"/>
    </source>
</evidence>
<name>A0A5C4JHH0_9ACTN</name>
<dbReference type="EMBL" id="VCKW01000021">
    <property type="protein sequence ID" value="TMR05516.1"/>
    <property type="molecule type" value="Genomic_DNA"/>
</dbReference>
<sequence>MVKAESAERGIMPGVAARLHTEGRGSVFLKGIPANDHAVRPYRRERAANLALAPSVPAPRMLWSGECGGWVLLVFEFIDGARSADLSPASPDLPGVLDALSRLGGTGGALPSVTMNLEMLQERATALLAKKLDGPQWGVYAEAIAALSVESLTGEILLHYDLHAGNLLTASQETARGFRAKAARAGRTWVTHRAR</sequence>
<gene>
    <name evidence="2" type="ORF">ETD83_06205</name>
</gene>
<evidence type="ECO:0000313" key="3">
    <source>
        <dbReference type="Proteomes" id="UP000309174"/>
    </source>
</evidence>
<dbReference type="Proteomes" id="UP000309174">
    <property type="component" value="Unassembled WGS sequence"/>
</dbReference>
<dbReference type="AlphaFoldDB" id="A0A5C4JHH0"/>
<evidence type="ECO:0000259" key="1">
    <source>
        <dbReference type="Pfam" id="PF01636"/>
    </source>
</evidence>
<organism evidence="2 3">
    <name type="scientific">Actinomadura soli</name>
    <dbReference type="NCBI Taxonomy" id="2508997"/>
    <lineage>
        <taxon>Bacteria</taxon>
        <taxon>Bacillati</taxon>
        <taxon>Actinomycetota</taxon>
        <taxon>Actinomycetes</taxon>
        <taxon>Streptosporangiales</taxon>
        <taxon>Thermomonosporaceae</taxon>
        <taxon>Actinomadura</taxon>
    </lineage>
</organism>
<dbReference type="OrthoDB" id="2570531at2"/>
<accession>A0A5C4JHH0</accession>
<reference evidence="2 3" key="1">
    <citation type="submission" date="2019-05" db="EMBL/GenBank/DDBJ databases">
        <title>Draft genome sequence of Actinomadura sp. 14C53.</title>
        <authorList>
            <person name="Saricaoglu S."/>
            <person name="Isik K."/>
        </authorList>
    </citation>
    <scope>NUCLEOTIDE SEQUENCE [LARGE SCALE GENOMIC DNA]</scope>
    <source>
        <strain evidence="2 3">14C53</strain>
    </source>
</reference>
<dbReference type="Pfam" id="PF01636">
    <property type="entry name" value="APH"/>
    <property type="match status" value="1"/>
</dbReference>
<dbReference type="InterPro" id="IPR011009">
    <property type="entry name" value="Kinase-like_dom_sf"/>
</dbReference>